<sequence length="188" mass="20983">MIDVEAFHSDRKIKLNGGFDSQLNKFNHNARLSLAQDAWLTYHASIINLTTISLASQAVSIRIGYPRRNFSIGGLYALEGSLLHSEANISWEGDTQFSIPKTRRIGAFLTWSNNSVIAEQTYEHNLTFGLRHPSLPKDVTVEGRLLRGPASGQLISVGLLANYSLEETKLLSFGATLWNDSELPLRRR</sequence>
<organism evidence="1 2">
    <name type="scientific">Eretmocerus hayati</name>
    <dbReference type="NCBI Taxonomy" id="131215"/>
    <lineage>
        <taxon>Eukaryota</taxon>
        <taxon>Metazoa</taxon>
        <taxon>Ecdysozoa</taxon>
        <taxon>Arthropoda</taxon>
        <taxon>Hexapoda</taxon>
        <taxon>Insecta</taxon>
        <taxon>Pterygota</taxon>
        <taxon>Neoptera</taxon>
        <taxon>Endopterygota</taxon>
        <taxon>Hymenoptera</taxon>
        <taxon>Apocrita</taxon>
        <taxon>Proctotrupomorpha</taxon>
        <taxon>Chalcidoidea</taxon>
        <taxon>Aphelinidae</taxon>
        <taxon>Aphelininae</taxon>
        <taxon>Eretmocerus</taxon>
    </lineage>
</organism>
<dbReference type="Proteomes" id="UP001239111">
    <property type="component" value="Chromosome 4"/>
</dbReference>
<proteinExistence type="predicted"/>
<reference evidence="1" key="1">
    <citation type="submission" date="2023-04" db="EMBL/GenBank/DDBJ databases">
        <title>A chromosome-level genome assembly of the parasitoid wasp Eretmocerus hayati.</title>
        <authorList>
            <person name="Zhong Y."/>
            <person name="Liu S."/>
            <person name="Liu Y."/>
        </authorList>
    </citation>
    <scope>NUCLEOTIDE SEQUENCE</scope>
    <source>
        <strain evidence="1">ZJU_SS_LIU_2023</strain>
    </source>
</reference>
<protein>
    <submittedName>
        <fullName evidence="1">Uncharacterized protein</fullName>
    </submittedName>
</protein>
<dbReference type="EMBL" id="CM056744">
    <property type="protein sequence ID" value="KAJ8665465.1"/>
    <property type="molecule type" value="Genomic_DNA"/>
</dbReference>
<keyword evidence="2" id="KW-1185">Reference proteome</keyword>
<name>A0ACC2N2R4_9HYME</name>
<gene>
    <name evidence="1" type="ORF">QAD02_007127</name>
</gene>
<comment type="caution">
    <text evidence="1">The sequence shown here is derived from an EMBL/GenBank/DDBJ whole genome shotgun (WGS) entry which is preliminary data.</text>
</comment>
<evidence type="ECO:0000313" key="1">
    <source>
        <dbReference type="EMBL" id="KAJ8665465.1"/>
    </source>
</evidence>
<accession>A0ACC2N2R4</accession>
<evidence type="ECO:0000313" key="2">
    <source>
        <dbReference type="Proteomes" id="UP001239111"/>
    </source>
</evidence>